<name>A0AAV5W8A6_9BILA</name>
<comment type="catalytic activity">
    <reaction evidence="6">
        <text>serotonin + octadecanoyl-CoA = N-octadecanoyl-serotonin + CoA + H(+)</text>
        <dbReference type="Rhea" id="RHEA:51400"/>
        <dbReference type="ChEBI" id="CHEBI:15378"/>
        <dbReference type="ChEBI" id="CHEBI:57287"/>
        <dbReference type="ChEBI" id="CHEBI:57394"/>
        <dbReference type="ChEBI" id="CHEBI:134065"/>
        <dbReference type="ChEBI" id="CHEBI:350546"/>
    </reaction>
    <physiologicalReaction direction="left-to-right" evidence="6">
        <dbReference type="Rhea" id="RHEA:51401"/>
    </physiologicalReaction>
</comment>
<dbReference type="CDD" id="cd04301">
    <property type="entry name" value="NAT_SF"/>
    <property type="match status" value="1"/>
</dbReference>
<dbReference type="Pfam" id="PF00583">
    <property type="entry name" value="Acetyltransf_1"/>
    <property type="match status" value="1"/>
</dbReference>
<accession>A0AAV5W8A6</accession>
<evidence type="ECO:0000313" key="14">
    <source>
        <dbReference type="EMBL" id="GMT26963.1"/>
    </source>
</evidence>
<dbReference type="Gene3D" id="3.40.630.30">
    <property type="match status" value="1"/>
</dbReference>
<dbReference type="AlphaFoldDB" id="A0AAV5W8A6"/>
<protein>
    <recommendedName>
        <fullName evidence="4">aralkylamine N-acetyltransferase</fullName>
        <ecNumber evidence="4">2.3.1.87</ecNumber>
    </recommendedName>
</protein>
<comment type="catalytic activity">
    <reaction evidence="7">
        <text>serotonin + (5Z,8Z,11Z,14Z)-eicosatetraenoyl-CoA = N-[(5Z,8Z,11Z,14Z)-eicosatetraenoyl]-serotonin + CoA + H(+)</text>
        <dbReference type="Rhea" id="RHEA:51396"/>
        <dbReference type="ChEBI" id="CHEBI:15378"/>
        <dbReference type="ChEBI" id="CHEBI:57287"/>
        <dbReference type="ChEBI" id="CHEBI:57368"/>
        <dbReference type="ChEBI" id="CHEBI:132255"/>
        <dbReference type="ChEBI" id="CHEBI:350546"/>
    </reaction>
    <physiologicalReaction direction="left-to-right" evidence="7">
        <dbReference type="Rhea" id="RHEA:51397"/>
    </physiologicalReaction>
</comment>
<evidence type="ECO:0000313" key="15">
    <source>
        <dbReference type="Proteomes" id="UP001432322"/>
    </source>
</evidence>
<dbReference type="InterPro" id="IPR000182">
    <property type="entry name" value="GNAT_dom"/>
</dbReference>
<evidence type="ECO:0000256" key="1">
    <source>
        <dbReference type="ARBA" id="ARBA00022679"/>
    </source>
</evidence>
<reference evidence="14" key="1">
    <citation type="submission" date="2023-10" db="EMBL/GenBank/DDBJ databases">
        <title>Genome assembly of Pristionchus species.</title>
        <authorList>
            <person name="Yoshida K."/>
            <person name="Sommer R.J."/>
        </authorList>
    </citation>
    <scope>NUCLEOTIDE SEQUENCE</scope>
    <source>
        <strain evidence="14">RS5133</strain>
    </source>
</reference>
<dbReference type="InterPro" id="IPR016181">
    <property type="entry name" value="Acyl_CoA_acyltransferase"/>
</dbReference>
<comment type="similarity">
    <text evidence="3">Belongs to the acetyltransferase family. AANAT subfamily.</text>
</comment>
<comment type="catalytic activity">
    <reaction evidence="10">
        <text>serotonin + hexadecanoyl-CoA = N-hexadecanoyl-serotonin + CoA + H(+)</text>
        <dbReference type="Rhea" id="RHEA:51384"/>
        <dbReference type="ChEBI" id="CHEBI:15378"/>
        <dbReference type="ChEBI" id="CHEBI:57287"/>
        <dbReference type="ChEBI" id="CHEBI:57379"/>
        <dbReference type="ChEBI" id="CHEBI:134059"/>
        <dbReference type="ChEBI" id="CHEBI:350546"/>
    </reaction>
    <physiologicalReaction direction="left-to-right" evidence="10">
        <dbReference type="Rhea" id="RHEA:51385"/>
    </physiologicalReaction>
</comment>
<evidence type="ECO:0000259" key="13">
    <source>
        <dbReference type="Pfam" id="PF00583"/>
    </source>
</evidence>
<comment type="pathway">
    <text evidence="2">Aromatic compound metabolism; melatonin biosynthesis; melatonin from serotonin: step 1/2.</text>
</comment>
<keyword evidence="15" id="KW-1185">Reference proteome</keyword>
<feature type="domain" description="N-acetyltransferase" evidence="13">
    <location>
        <begin position="126"/>
        <end position="181"/>
    </location>
</feature>
<evidence type="ECO:0000256" key="9">
    <source>
        <dbReference type="ARBA" id="ARBA00051823"/>
    </source>
</evidence>
<evidence type="ECO:0000256" key="12">
    <source>
        <dbReference type="ARBA" id="ARBA00052491"/>
    </source>
</evidence>
<evidence type="ECO:0000256" key="6">
    <source>
        <dbReference type="ARBA" id="ARBA00050849"/>
    </source>
</evidence>
<evidence type="ECO:0000256" key="2">
    <source>
        <dbReference type="ARBA" id="ARBA00037926"/>
    </source>
</evidence>
<comment type="catalytic activity">
    <reaction evidence="5">
        <text>dopamine + (9Z)-octadecenoyl-CoA = N-(9Z-octadecanoyl)-dopamine + CoA + H(+)</text>
        <dbReference type="Rhea" id="RHEA:51380"/>
        <dbReference type="ChEBI" id="CHEBI:15378"/>
        <dbReference type="ChEBI" id="CHEBI:31883"/>
        <dbReference type="ChEBI" id="CHEBI:57287"/>
        <dbReference type="ChEBI" id="CHEBI:57387"/>
        <dbReference type="ChEBI" id="CHEBI:59905"/>
    </reaction>
    <physiologicalReaction direction="left-to-right" evidence="5">
        <dbReference type="Rhea" id="RHEA:51381"/>
    </physiologicalReaction>
</comment>
<evidence type="ECO:0000256" key="4">
    <source>
        <dbReference type="ARBA" id="ARBA00039114"/>
    </source>
</evidence>
<dbReference type="SUPFAM" id="SSF55729">
    <property type="entry name" value="Acyl-CoA N-acyltransferases (Nat)"/>
    <property type="match status" value="1"/>
</dbReference>
<dbReference type="PANTHER" id="PTHR20905">
    <property type="entry name" value="N-ACETYLTRANSFERASE-RELATED"/>
    <property type="match status" value="1"/>
</dbReference>
<evidence type="ECO:0000256" key="3">
    <source>
        <dbReference type="ARBA" id="ARBA00038182"/>
    </source>
</evidence>
<comment type="catalytic activity">
    <reaction evidence="11">
        <text>dopamine + hexadecanoyl-CoA = N-hexadecanoyl-dopamine + CoA + H(+)</text>
        <dbReference type="Rhea" id="RHEA:51376"/>
        <dbReference type="ChEBI" id="CHEBI:15378"/>
        <dbReference type="ChEBI" id="CHEBI:57287"/>
        <dbReference type="ChEBI" id="CHEBI:57379"/>
        <dbReference type="ChEBI" id="CHEBI:59905"/>
        <dbReference type="ChEBI" id="CHEBI:134058"/>
    </reaction>
    <physiologicalReaction direction="left-to-right" evidence="11">
        <dbReference type="Rhea" id="RHEA:51377"/>
    </physiologicalReaction>
</comment>
<comment type="catalytic activity">
    <reaction evidence="8">
        <text>dopamine + acetyl-CoA = N-acetyldopamine + CoA + H(+)</text>
        <dbReference type="Rhea" id="RHEA:51388"/>
        <dbReference type="ChEBI" id="CHEBI:15378"/>
        <dbReference type="ChEBI" id="CHEBI:57287"/>
        <dbReference type="ChEBI" id="CHEBI:57288"/>
        <dbReference type="ChEBI" id="CHEBI:59905"/>
        <dbReference type="ChEBI" id="CHEBI:125678"/>
    </reaction>
    <physiologicalReaction direction="left-to-right" evidence="8">
        <dbReference type="Rhea" id="RHEA:51389"/>
    </physiologicalReaction>
</comment>
<comment type="catalytic activity">
    <reaction evidence="12">
        <text>serotonin + acetyl-CoA = N-acetylserotonin + CoA + H(+)</text>
        <dbReference type="Rhea" id="RHEA:25217"/>
        <dbReference type="ChEBI" id="CHEBI:15378"/>
        <dbReference type="ChEBI" id="CHEBI:17697"/>
        <dbReference type="ChEBI" id="CHEBI:57287"/>
        <dbReference type="ChEBI" id="CHEBI:57288"/>
        <dbReference type="ChEBI" id="CHEBI:350546"/>
        <dbReference type="EC" id="2.3.1.87"/>
    </reaction>
    <physiologicalReaction direction="left-to-right" evidence="12">
        <dbReference type="Rhea" id="RHEA:25218"/>
    </physiologicalReaction>
</comment>
<comment type="caution">
    <text evidence="14">The sequence shown here is derived from an EMBL/GenBank/DDBJ whole genome shotgun (WGS) entry which is preliminary data.</text>
</comment>
<proteinExistence type="inferred from homology"/>
<comment type="catalytic activity">
    <reaction evidence="9">
        <text>serotonin + (9Z)-octadecenoyl-CoA = N-(9Z-octadecenoyl)-serotonin + CoA + H(+)</text>
        <dbReference type="Rhea" id="RHEA:51392"/>
        <dbReference type="ChEBI" id="CHEBI:15378"/>
        <dbReference type="ChEBI" id="CHEBI:57287"/>
        <dbReference type="ChEBI" id="CHEBI:57387"/>
        <dbReference type="ChEBI" id="CHEBI:134064"/>
        <dbReference type="ChEBI" id="CHEBI:350546"/>
    </reaction>
    <physiologicalReaction direction="left-to-right" evidence="9">
        <dbReference type="Rhea" id="RHEA:51393"/>
    </physiologicalReaction>
</comment>
<dbReference type="EC" id="2.3.1.87" evidence="4"/>
<organism evidence="14 15">
    <name type="scientific">Pristionchus fissidentatus</name>
    <dbReference type="NCBI Taxonomy" id="1538716"/>
    <lineage>
        <taxon>Eukaryota</taxon>
        <taxon>Metazoa</taxon>
        <taxon>Ecdysozoa</taxon>
        <taxon>Nematoda</taxon>
        <taxon>Chromadorea</taxon>
        <taxon>Rhabditida</taxon>
        <taxon>Rhabditina</taxon>
        <taxon>Diplogasteromorpha</taxon>
        <taxon>Diplogasteroidea</taxon>
        <taxon>Neodiplogasteridae</taxon>
        <taxon>Pristionchus</taxon>
    </lineage>
</organism>
<dbReference type="EMBL" id="BTSY01000005">
    <property type="protein sequence ID" value="GMT26963.1"/>
    <property type="molecule type" value="Genomic_DNA"/>
</dbReference>
<dbReference type="Proteomes" id="UP001432322">
    <property type="component" value="Unassembled WGS sequence"/>
</dbReference>
<dbReference type="PANTHER" id="PTHR20905:SF30">
    <property type="entry name" value="N-ACETYLTRANSFERASE DOMAIN-CONTAINING PROTEIN"/>
    <property type="match status" value="1"/>
</dbReference>
<sequence>MDSITTSFAAEADREAILHFMLGDFLENESLNGALDLKKEESRSLFIYLIQKGVKSGTSLLLKNGQGSIIGLRLSSFLDRPNGEEKEEEENDENLEFDHKAVLIDGLLQKLEDGRWDRIPSEVNRLFYVIVISVQSHYTRRGLGKVLLEYGMDKVREAGATAILSEATAMKSQALFAKHGYSILNEIRHEDHVDKEGKRIFNCPDGTNSAQLVFKYINNESN</sequence>
<evidence type="ECO:0000256" key="7">
    <source>
        <dbReference type="ARBA" id="ARBA00051284"/>
    </source>
</evidence>
<keyword evidence="1" id="KW-0808">Transferase</keyword>
<evidence type="ECO:0000256" key="11">
    <source>
        <dbReference type="ARBA" id="ARBA00052335"/>
    </source>
</evidence>
<evidence type="ECO:0000256" key="10">
    <source>
        <dbReference type="ARBA" id="ARBA00052178"/>
    </source>
</evidence>
<gene>
    <name evidence="14" type="ORF">PFISCL1PPCAC_18260</name>
</gene>
<dbReference type="FunFam" id="3.40.630.30:FF:000046">
    <property type="entry name" value="Dopamine N-acetyltransferase"/>
    <property type="match status" value="1"/>
</dbReference>
<dbReference type="GO" id="GO:0004059">
    <property type="term" value="F:aralkylamine N-acetyltransferase activity"/>
    <property type="evidence" value="ECO:0007669"/>
    <property type="project" value="UniProtKB-EC"/>
</dbReference>
<evidence type="ECO:0000256" key="5">
    <source>
        <dbReference type="ARBA" id="ARBA00050189"/>
    </source>
</evidence>
<evidence type="ECO:0000256" key="8">
    <source>
        <dbReference type="ARBA" id="ARBA00051711"/>
    </source>
</evidence>